<dbReference type="InterPro" id="IPR042206">
    <property type="entry name" value="CRISPR-assoc_Cas1_C"/>
</dbReference>
<dbReference type="GO" id="GO:0016787">
    <property type="term" value="F:hydrolase activity"/>
    <property type="evidence" value="ECO:0007669"/>
    <property type="project" value="UniProtKB-KW"/>
</dbReference>
<dbReference type="Pfam" id="PF01867">
    <property type="entry name" value="Cas_Cas1"/>
    <property type="match status" value="1"/>
</dbReference>
<dbReference type="NCBIfam" id="TIGR00287">
    <property type="entry name" value="cas1"/>
    <property type="match status" value="1"/>
</dbReference>
<evidence type="ECO:0000256" key="8">
    <source>
        <dbReference type="ARBA" id="ARBA00023211"/>
    </source>
</evidence>
<dbReference type="GO" id="GO:0046872">
    <property type="term" value="F:metal ion binding"/>
    <property type="evidence" value="ECO:0007669"/>
    <property type="project" value="UniProtKB-KW"/>
</dbReference>
<dbReference type="GO" id="GO:0051607">
    <property type="term" value="P:defense response to virus"/>
    <property type="evidence" value="ECO:0007669"/>
    <property type="project" value="UniProtKB-KW"/>
</dbReference>
<evidence type="ECO:0000256" key="6">
    <source>
        <dbReference type="ARBA" id="ARBA00023118"/>
    </source>
</evidence>
<evidence type="ECO:0000256" key="3">
    <source>
        <dbReference type="ARBA" id="ARBA00022759"/>
    </source>
</evidence>
<reference evidence="9" key="1">
    <citation type="journal article" date="2014" name="Front. Microbiol.">
        <title>High frequency of phylogenetically diverse reductive dehalogenase-homologous genes in deep subseafloor sedimentary metagenomes.</title>
        <authorList>
            <person name="Kawai M."/>
            <person name="Futagami T."/>
            <person name="Toyoda A."/>
            <person name="Takaki Y."/>
            <person name="Nishi S."/>
            <person name="Hori S."/>
            <person name="Arai W."/>
            <person name="Tsubouchi T."/>
            <person name="Morono Y."/>
            <person name="Uchiyama I."/>
            <person name="Ito T."/>
            <person name="Fujiyama A."/>
            <person name="Inagaki F."/>
            <person name="Takami H."/>
        </authorList>
    </citation>
    <scope>NUCLEOTIDE SEQUENCE</scope>
    <source>
        <strain evidence="9">Expedition CK06-06</strain>
    </source>
</reference>
<comment type="caution">
    <text evidence="9">The sequence shown here is derived from an EMBL/GenBank/DDBJ whole genome shotgun (WGS) entry which is preliminary data.</text>
</comment>
<keyword evidence="6" id="KW-0051">Antiviral defense</keyword>
<evidence type="ECO:0000313" key="9">
    <source>
        <dbReference type="EMBL" id="GAH67950.1"/>
    </source>
</evidence>
<dbReference type="GO" id="GO:0004519">
    <property type="term" value="F:endonuclease activity"/>
    <property type="evidence" value="ECO:0007669"/>
    <property type="project" value="UniProtKB-KW"/>
</dbReference>
<dbReference type="EMBL" id="BARU01032167">
    <property type="protein sequence ID" value="GAH67950.1"/>
    <property type="molecule type" value="Genomic_DNA"/>
</dbReference>
<sequence length="200" mass="23365">ARGLERLLIEIQSKSSIPKLMGIEGSGAKIYFAGFSKMMRGEFDFKGRKKRPASDPVNALLSFGYTLLFNEISSFLDGIGFDPYIGFFHRVDYGRPSLAADLIEEFRAPAIDRLTLMLVNNRIFTSKDFSPHPKSGSIYLKREEMRRYLEEYEIYISYEFDHPEKGEKSNLRKCFREQIYKLAQTIMEEKDYLPFHLERK</sequence>
<dbReference type="GO" id="GO:0043571">
    <property type="term" value="P:maintenance of CRISPR repeat elements"/>
    <property type="evidence" value="ECO:0007669"/>
    <property type="project" value="InterPro"/>
</dbReference>
<evidence type="ECO:0008006" key="10">
    <source>
        <dbReference type="Google" id="ProtNLM"/>
    </source>
</evidence>
<keyword evidence="4" id="KW-0378">Hydrolase</keyword>
<dbReference type="GO" id="GO:0003677">
    <property type="term" value="F:DNA binding"/>
    <property type="evidence" value="ECO:0007669"/>
    <property type="project" value="UniProtKB-KW"/>
</dbReference>
<name>X1IFC9_9ZZZZ</name>
<dbReference type="Gene3D" id="1.20.120.920">
    <property type="entry name" value="CRISPR-associated endonuclease Cas1, C-terminal domain"/>
    <property type="match status" value="1"/>
</dbReference>
<dbReference type="InterPro" id="IPR050646">
    <property type="entry name" value="Cas1"/>
</dbReference>
<gene>
    <name evidence="9" type="ORF">S03H2_50763</name>
</gene>
<evidence type="ECO:0000256" key="1">
    <source>
        <dbReference type="ARBA" id="ARBA00022722"/>
    </source>
</evidence>
<keyword evidence="1" id="KW-0540">Nuclease</keyword>
<proteinExistence type="predicted"/>
<dbReference type="InterPro" id="IPR002729">
    <property type="entry name" value="CRISPR-assoc_Cas1"/>
</dbReference>
<dbReference type="PANTHER" id="PTHR34353">
    <property type="entry name" value="CRISPR-ASSOCIATED ENDONUCLEASE CAS1 1"/>
    <property type="match status" value="1"/>
</dbReference>
<dbReference type="CDD" id="cd09634">
    <property type="entry name" value="Cas1_I-II-III"/>
    <property type="match status" value="1"/>
</dbReference>
<dbReference type="AlphaFoldDB" id="X1IFC9"/>
<keyword evidence="3" id="KW-0255">Endonuclease</keyword>
<dbReference type="PANTHER" id="PTHR34353:SF2">
    <property type="entry name" value="CRISPR-ASSOCIATED ENDONUCLEASE CAS1 1"/>
    <property type="match status" value="1"/>
</dbReference>
<keyword evidence="2" id="KW-0479">Metal-binding</keyword>
<evidence type="ECO:0000256" key="4">
    <source>
        <dbReference type="ARBA" id="ARBA00022801"/>
    </source>
</evidence>
<evidence type="ECO:0000256" key="2">
    <source>
        <dbReference type="ARBA" id="ARBA00022723"/>
    </source>
</evidence>
<accession>X1IFC9</accession>
<evidence type="ECO:0000256" key="5">
    <source>
        <dbReference type="ARBA" id="ARBA00022842"/>
    </source>
</evidence>
<keyword evidence="5" id="KW-0460">Magnesium</keyword>
<feature type="non-terminal residue" evidence="9">
    <location>
        <position position="1"/>
    </location>
</feature>
<organism evidence="9">
    <name type="scientific">marine sediment metagenome</name>
    <dbReference type="NCBI Taxonomy" id="412755"/>
    <lineage>
        <taxon>unclassified sequences</taxon>
        <taxon>metagenomes</taxon>
        <taxon>ecological metagenomes</taxon>
    </lineage>
</organism>
<keyword evidence="7" id="KW-0238">DNA-binding</keyword>
<keyword evidence="8" id="KW-0464">Manganese</keyword>
<evidence type="ECO:0000256" key="7">
    <source>
        <dbReference type="ARBA" id="ARBA00023125"/>
    </source>
</evidence>
<protein>
    <recommendedName>
        <fullName evidence="10">CRISPR-associated endonuclease Cas1</fullName>
    </recommendedName>
</protein>